<accession>A0ACC1AM79</accession>
<evidence type="ECO:0000313" key="1">
    <source>
        <dbReference type="EMBL" id="KAJ0087782.1"/>
    </source>
</evidence>
<sequence>MSVCDVASSHNLVGCEATSSYDLGWCHRNEPNSWLKVVTSSAQLAIAGYANVTVSSGLLFNSHSLLLSLCLLSMAGRDENRIFIGGLAFTTTERHLEDAFSRYGKILQSSQLLLPLDTGYQVAMVVVDRDTGRPRGFGFITFADSRAMDDAIKDMHNRELDGRVISVNKAQPKLGSEDPGYGYGRDHMAGGRDSYRGDRSAGRSDCFKCGRPGHFARECLSADGGGRGGGRFSSHSRFSGGGGYGDRFDVDRYDDRFDGGRYGGRDHLDSRHSRYGNRDHNHDDRYQPRGDRFAGDRYMDREPQNGYGKERGYYRDGGPRAGGDRYGGGGPAHYDRGSYRDRPGPYDRPRSGGRPSSFDRY</sequence>
<comment type="caution">
    <text evidence="1">The sequence shown here is derived from an EMBL/GenBank/DDBJ whole genome shotgun (WGS) entry which is preliminary data.</text>
</comment>
<gene>
    <name evidence="1" type="ORF">Patl1_32218</name>
</gene>
<dbReference type="EMBL" id="CM047905">
    <property type="protein sequence ID" value="KAJ0087782.1"/>
    <property type="molecule type" value="Genomic_DNA"/>
</dbReference>
<name>A0ACC1AM79_9ROSI</name>
<organism evidence="1 2">
    <name type="scientific">Pistacia atlantica</name>
    <dbReference type="NCBI Taxonomy" id="434234"/>
    <lineage>
        <taxon>Eukaryota</taxon>
        <taxon>Viridiplantae</taxon>
        <taxon>Streptophyta</taxon>
        <taxon>Embryophyta</taxon>
        <taxon>Tracheophyta</taxon>
        <taxon>Spermatophyta</taxon>
        <taxon>Magnoliopsida</taxon>
        <taxon>eudicotyledons</taxon>
        <taxon>Gunneridae</taxon>
        <taxon>Pentapetalae</taxon>
        <taxon>rosids</taxon>
        <taxon>malvids</taxon>
        <taxon>Sapindales</taxon>
        <taxon>Anacardiaceae</taxon>
        <taxon>Pistacia</taxon>
    </lineage>
</organism>
<protein>
    <submittedName>
        <fullName evidence="1">Uncharacterized protein</fullName>
    </submittedName>
</protein>
<keyword evidence="2" id="KW-1185">Reference proteome</keyword>
<reference evidence="2" key="1">
    <citation type="journal article" date="2023" name="G3 (Bethesda)">
        <title>Genome assembly and association tests identify interacting loci associated with vigor, precocity, and sex in interspecific pistachio rootstocks.</title>
        <authorList>
            <person name="Palmer W."/>
            <person name="Jacygrad E."/>
            <person name="Sagayaradj S."/>
            <person name="Cavanaugh K."/>
            <person name="Han R."/>
            <person name="Bertier L."/>
            <person name="Beede B."/>
            <person name="Kafkas S."/>
            <person name="Golino D."/>
            <person name="Preece J."/>
            <person name="Michelmore R."/>
        </authorList>
    </citation>
    <scope>NUCLEOTIDE SEQUENCE [LARGE SCALE GENOMIC DNA]</scope>
</reference>
<dbReference type="Proteomes" id="UP001164250">
    <property type="component" value="Chromosome 9"/>
</dbReference>
<proteinExistence type="predicted"/>
<evidence type="ECO:0000313" key="2">
    <source>
        <dbReference type="Proteomes" id="UP001164250"/>
    </source>
</evidence>